<gene>
    <name evidence="4" type="ORF">K469DRAFT_729737</name>
</gene>
<keyword evidence="1" id="KW-0547">Nucleotide-binding</keyword>
<keyword evidence="2" id="KW-0342">GTP-binding</keyword>
<dbReference type="PANTHER" id="PTHR24070">
    <property type="entry name" value="RAS, DI-RAS, AND RHEB FAMILY MEMBERS OF SMALL GTPASE SUPERFAMILY"/>
    <property type="match status" value="1"/>
</dbReference>
<evidence type="ECO:0000256" key="2">
    <source>
        <dbReference type="ARBA" id="ARBA00023134"/>
    </source>
</evidence>
<organism evidence="4 5">
    <name type="scientific">Zopfia rhizophila CBS 207.26</name>
    <dbReference type="NCBI Taxonomy" id="1314779"/>
    <lineage>
        <taxon>Eukaryota</taxon>
        <taxon>Fungi</taxon>
        <taxon>Dikarya</taxon>
        <taxon>Ascomycota</taxon>
        <taxon>Pezizomycotina</taxon>
        <taxon>Dothideomycetes</taxon>
        <taxon>Dothideomycetes incertae sedis</taxon>
        <taxon>Zopfiaceae</taxon>
        <taxon>Zopfia</taxon>
    </lineage>
</organism>
<name>A0A6A6DT33_9PEZI</name>
<dbReference type="EMBL" id="ML994656">
    <property type="protein sequence ID" value="KAF2180836.1"/>
    <property type="molecule type" value="Genomic_DNA"/>
</dbReference>
<evidence type="ECO:0000256" key="1">
    <source>
        <dbReference type="ARBA" id="ARBA00022741"/>
    </source>
</evidence>
<protein>
    <submittedName>
        <fullName evidence="4">Ras-domain-containing protein</fullName>
    </submittedName>
</protein>
<dbReference type="InterPro" id="IPR020849">
    <property type="entry name" value="Small_GTPase_Ras-type"/>
</dbReference>
<dbReference type="PRINTS" id="PR00449">
    <property type="entry name" value="RASTRNSFRMNG"/>
</dbReference>
<dbReference type="Pfam" id="PF00071">
    <property type="entry name" value="Ras"/>
    <property type="match status" value="1"/>
</dbReference>
<dbReference type="SMART" id="SM00173">
    <property type="entry name" value="RAS"/>
    <property type="match status" value="1"/>
</dbReference>
<evidence type="ECO:0000313" key="5">
    <source>
        <dbReference type="Proteomes" id="UP000800200"/>
    </source>
</evidence>
<dbReference type="GO" id="GO:0007165">
    <property type="term" value="P:signal transduction"/>
    <property type="evidence" value="ECO:0007669"/>
    <property type="project" value="InterPro"/>
</dbReference>
<keyword evidence="5" id="KW-1185">Reference proteome</keyword>
<dbReference type="SUPFAM" id="SSF52540">
    <property type="entry name" value="P-loop containing nucleoside triphosphate hydrolases"/>
    <property type="match status" value="1"/>
</dbReference>
<dbReference type="GO" id="GO:0005525">
    <property type="term" value="F:GTP binding"/>
    <property type="evidence" value="ECO:0007669"/>
    <property type="project" value="UniProtKB-KW"/>
</dbReference>
<dbReference type="SMART" id="SM00175">
    <property type="entry name" value="RAB"/>
    <property type="match status" value="1"/>
</dbReference>
<dbReference type="GO" id="GO:0003924">
    <property type="term" value="F:GTPase activity"/>
    <property type="evidence" value="ECO:0007669"/>
    <property type="project" value="InterPro"/>
</dbReference>
<proteinExistence type="predicted"/>
<dbReference type="Gene3D" id="3.40.50.300">
    <property type="entry name" value="P-loop containing nucleotide triphosphate hydrolases"/>
    <property type="match status" value="2"/>
</dbReference>
<sequence>MTLKMLVTGGGGVGKSELAIELILSHFIDAYDPTIEDPYCKQCVIGDEMARLDVLDTAGQEEYPAMREHITSRASFDEIMSFRSQILHAKDKRQVSLNDDQNLAHQFGCTFIEADAEADAKGRKNVDEAFHELVRDIRRFKQEEERVVKNDLMAQNIDRQQLRRSSDDDLDSSDTIYF</sequence>
<dbReference type="OrthoDB" id="5976022at2759"/>
<dbReference type="PROSITE" id="PS51421">
    <property type="entry name" value="RAS"/>
    <property type="match status" value="1"/>
</dbReference>
<dbReference type="InterPro" id="IPR027417">
    <property type="entry name" value="P-loop_NTPase"/>
</dbReference>
<dbReference type="PROSITE" id="PS51419">
    <property type="entry name" value="RAB"/>
    <property type="match status" value="1"/>
</dbReference>
<evidence type="ECO:0000256" key="3">
    <source>
        <dbReference type="SAM" id="MobiDB-lite"/>
    </source>
</evidence>
<dbReference type="InterPro" id="IPR001806">
    <property type="entry name" value="Small_GTPase"/>
</dbReference>
<dbReference type="AlphaFoldDB" id="A0A6A6DT33"/>
<accession>A0A6A6DT33</accession>
<dbReference type="GO" id="GO:0016020">
    <property type="term" value="C:membrane"/>
    <property type="evidence" value="ECO:0007669"/>
    <property type="project" value="InterPro"/>
</dbReference>
<feature type="region of interest" description="Disordered" evidence="3">
    <location>
        <begin position="159"/>
        <end position="178"/>
    </location>
</feature>
<dbReference type="Proteomes" id="UP000800200">
    <property type="component" value="Unassembled WGS sequence"/>
</dbReference>
<dbReference type="SMART" id="SM00174">
    <property type="entry name" value="RHO"/>
    <property type="match status" value="1"/>
</dbReference>
<reference evidence="4" key="1">
    <citation type="journal article" date="2020" name="Stud. Mycol.">
        <title>101 Dothideomycetes genomes: a test case for predicting lifestyles and emergence of pathogens.</title>
        <authorList>
            <person name="Haridas S."/>
            <person name="Albert R."/>
            <person name="Binder M."/>
            <person name="Bloem J."/>
            <person name="Labutti K."/>
            <person name="Salamov A."/>
            <person name="Andreopoulos B."/>
            <person name="Baker S."/>
            <person name="Barry K."/>
            <person name="Bills G."/>
            <person name="Bluhm B."/>
            <person name="Cannon C."/>
            <person name="Castanera R."/>
            <person name="Culley D."/>
            <person name="Daum C."/>
            <person name="Ezra D."/>
            <person name="Gonzalez J."/>
            <person name="Henrissat B."/>
            <person name="Kuo A."/>
            <person name="Liang C."/>
            <person name="Lipzen A."/>
            <person name="Lutzoni F."/>
            <person name="Magnuson J."/>
            <person name="Mondo S."/>
            <person name="Nolan M."/>
            <person name="Ohm R."/>
            <person name="Pangilinan J."/>
            <person name="Park H.-J."/>
            <person name="Ramirez L."/>
            <person name="Alfaro M."/>
            <person name="Sun H."/>
            <person name="Tritt A."/>
            <person name="Yoshinaga Y."/>
            <person name="Zwiers L.-H."/>
            <person name="Turgeon B."/>
            <person name="Goodwin S."/>
            <person name="Spatafora J."/>
            <person name="Crous P."/>
            <person name="Grigoriev I."/>
        </authorList>
    </citation>
    <scope>NUCLEOTIDE SEQUENCE</scope>
    <source>
        <strain evidence="4">CBS 207.26</strain>
    </source>
</reference>
<evidence type="ECO:0000313" key="4">
    <source>
        <dbReference type="EMBL" id="KAF2180836.1"/>
    </source>
</evidence>